<protein>
    <recommendedName>
        <fullName evidence="3">Nucleoside diphosphate kinase-like domain-containing protein</fullName>
    </recommendedName>
</protein>
<gene>
    <name evidence="4" type="ORF">OUY24_16095</name>
</gene>
<keyword evidence="5" id="KW-1185">Reference proteome</keyword>
<organism evidence="4 5">
    <name type="scientific">Nonomuraea ferruginea</name>
    <dbReference type="NCBI Taxonomy" id="46174"/>
    <lineage>
        <taxon>Bacteria</taxon>
        <taxon>Bacillati</taxon>
        <taxon>Actinomycetota</taxon>
        <taxon>Actinomycetes</taxon>
        <taxon>Streptosporangiales</taxon>
        <taxon>Streptosporangiaceae</taxon>
        <taxon>Nonomuraea</taxon>
    </lineage>
</organism>
<reference evidence="4 5" key="1">
    <citation type="submission" date="2022-11" db="EMBL/GenBank/DDBJ databases">
        <title>Nonomuraea corallina sp. nov., a new species of the genus Nonomuraea isolated from sea side sediment in Thai sea.</title>
        <authorList>
            <person name="Ngamcharungchit C."/>
            <person name="Matsumoto A."/>
            <person name="Suriyachadkun C."/>
            <person name="Panbangred W."/>
            <person name="Inahashi Y."/>
            <person name="Intra B."/>
        </authorList>
    </citation>
    <scope>NUCLEOTIDE SEQUENCE [LARGE SCALE GENOMIC DNA]</scope>
    <source>
        <strain evidence="4 5">DSM 43553</strain>
    </source>
</reference>
<dbReference type="SUPFAM" id="SSF54919">
    <property type="entry name" value="Nucleoside diphosphate kinase, NDK"/>
    <property type="match status" value="1"/>
</dbReference>
<feature type="domain" description="Nucleoside diphosphate kinase-like" evidence="3">
    <location>
        <begin position="16"/>
        <end position="153"/>
    </location>
</feature>
<dbReference type="EMBL" id="JAPNUD010000036">
    <property type="protein sequence ID" value="MDA0642155.1"/>
    <property type="molecule type" value="Genomic_DNA"/>
</dbReference>
<name>A0ABT4SZ57_9ACTN</name>
<evidence type="ECO:0000313" key="5">
    <source>
        <dbReference type="Proteomes" id="UP001212498"/>
    </source>
</evidence>
<dbReference type="Proteomes" id="UP001212498">
    <property type="component" value="Unassembled WGS sequence"/>
</dbReference>
<dbReference type="Pfam" id="PF00334">
    <property type="entry name" value="NDK"/>
    <property type="match status" value="1"/>
</dbReference>
<evidence type="ECO:0000313" key="4">
    <source>
        <dbReference type="EMBL" id="MDA0642155.1"/>
    </source>
</evidence>
<dbReference type="PROSITE" id="PS51374">
    <property type="entry name" value="NDPK_LIKE"/>
    <property type="match status" value="1"/>
</dbReference>
<dbReference type="SMART" id="SM00562">
    <property type="entry name" value="NDK"/>
    <property type="match status" value="1"/>
</dbReference>
<dbReference type="InterPro" id="IPR001564">
    <property type="entry name" value="Nucleoside_diP_kinase"/>
</dbReference>
<dbReference type="PRINTS" id="PR01243">
    <property type="entry name" value="NUCDPKINASE"/>
</dbReference>
<sequence length="283" mass="31487">MAEIVWDRTILFLFPPDALMRHLVTPVLERLEEHGFEPTRYEVLWHRPPGQDAFQETKITSVWKAYFYRQVDVVFDLGPSLALLVEDRSSAPEPHRRLRALKGASDPAAAEPGTIRRDLRGVNVLLDLVHSSDSPEDSRHEAGIFMGDGHGTALHGDQGPLRDLVALLEAGVPRESREFDDVRAGLRSRVVAALWHELDDGARKLAPELAVSARDGAGAELAALLPAGHPLAELLACEFLPEGERLDLRRAAAKLAVHGVSMDRWEHAVLQTSMLFPPLRRWQ</sequence>
<comment type="caution">
    <text evidence="4">The sequence shown here is derived from an EMBL/GenBank/DDBJ whole genome shotgun (WGS) entry which is preliminary data.</text>
</comment>
<proteinExistence type="inferred from homology"/>
<comment type="caution">
    <text evidence="1">Lacks conserved residue(s) required for the propagation of feature annotation.</text>
</comment>
<evidence type="ECO:0000256" key="1">
    <source>
        <dbReference type="PROSITE-ProRule" id="PRU00706"/>
    </source>
</evidence>
<comment type="similarity">
    <text evidence="1 2">Belongs to the NDK family.</text>
</comment>
<dbReference type="RefSeq" id="WP_271276768.1">
    <property type="nucleotide sequence ID" value="NZ_BAABFD010000001.1"/>
</dbReference>
<dbReference type="Gene3D" id="3.30.70.141">
    <property type="entry name" value="Nucleoside diphosphate kinase-like domain"/>
    <property type="match status" value="1"/>
</dbReference>
<dbReference type="InterPro" id="IPR036850">
    <property type="entry name" value="NDK-like_dom_sf"/>
</dbReference>
<dbReference type="InterPro" id="IPR034907">
    <property type="entry name" value="NDK-like_dom"/>
</dbReference>
<evidence type="ECO:0000256" key="2">
    <source>
        <dbReference type="RuleBase" id="RU004011"/>
    </source>
</evidence>
<accession>A0ABT4SZ57</accession>
<evidence type="ECO:0000259" key="3">
    <source>
        <dbReference type="SMART" id="SM00562"/>
    </source>
</evidence>